<name>A0AA35TAW7_GEOBA</name>
<feature type="transmembrane region" description="Helical" evidence="1">
    <location>
        <begin position="65"/>
        <end position="87"/>
    </location>
</feature>
<proteinExistence type="predicted"/>
<evidence type="ECO:0000313" key="3">
    <source>
        <dbReference type="Proteomes" id="UP001174909"/>
    </source>
</evidence>
<organism evidence="2 3">
    <name type="scientific">Geodia barretti</name>
    <name type="common">Barrett's horny sponge</name>
    <dbReference type="NCBI Taxonomy" id="519541"/>
    <lineage>
        <taxon>Eukaryota</taxon>
        <taxon>Metazoa</taxon>
        <taxon>Porifera</taxon>
        <taxon>Demospongiae</taxon>
        <taxon>Heteroscleromorpha</taxon>
        <taxon>Tetractinellida</taxon>
        <taxon>Astrophorina</taxon>
        <taxon>Geodiidae</taxon>
        <taxon>Geodia</taxon>
    </lineage>
</organism>
<dbReference type="Proteomes" id="UP001174909">
    <property type="component" value="Unassembled WGS sequence"/>
</dbReference>
<reference evidence="2" key="1">
    <citation type="submission" date="2023-03" db="EMBL/GenBank/DDBJ databases">
        <authorList>
            <person name="Steffen K."/>
            <person name="Cardenas P."/>
        </authorList>
    </citation>
    <scope>NUCLEOTIDE SEQUENCE</scope>
</reference>
<dbReference type="AlphaFoldDB" id="A0AA35TAW7"/>
<keyword evidence="1" id="KW-0812">Transmembrane</keyword>
<keyword evidence="3" id="KW-1185">Reference proteome</keyword>
<accession>A0AA35TAW7</accession>
<comment type="caution">
    <text evidence="2">The sequence shown here is derived from an EMBL/GenBank/DDBJ whole genome shotgun (WGS) entry which is preliminary data.</text>
</comment>
<keyword evidence="1" id="KW-0472">Membrane</keyword>
<evidence type="ECO:0000313" key="2">
    <source>
        <dbReference type="EMBL" id="CAI8044945.1"/>
    </source>
</evidence>
<gene>
    <name evidence="2" type="ORF">GBAR_LOCUS24880</name>
</gene>
<sequence length="143" mass="14712">MTISSGDSASFYVDAASMSLGPDETICFIVSLDGLPVISGTSSRNASTAITTSCSSNENGLSVDAGAGISVTLTLLVVLPLGVLLGYCGKWSLAKSRTYTSATGDGKKETRTTSVVYEEPAAPVFSLTQNRAYGQVAPSQRTS</sequence>
<keyword evidence="1" id="KW-1133">Transmembrane helix</keyword>
<dbReference type="EMBL" id="CASHTH010003435">
    <property type="protein sequence ID" value="CAI8044945.1"/>
    <property type="molecule type" value="Genomic_DNA"/>
</dbReference>
<evidence type="ECO:0000256" key="1">
    <source>
        <dbReference type="SAM" id="Phobius"/>
    </source>
</evidence>
<protein>
    <submittedName>
        <fullName evidence="2">Uncharacterized protein</fullName>
    </submittedName>
</protein>